<dbReference type="STRING" id="1195246.AGRI_00720"/>
<dbReference type="EMBL" id="AKKU01000001">
    <property type="protein sequence ID" value="EIW90349.1"/>
    <property type="molecule type" value="Genomic_DNA"/>
</dbReference>
<dbReference type="PATRIC" id="fig|1195246.3.peg.146"/>
<dbReference type="InterPro" id="IPR016181">
    <property type="entry name" value="Acyl_CoA_acyltransferase"/>
</dbReference>
<dbReference type="eggNOG" id="COG5653">
    <property type="taxonomic scope" value="Bacteria"/>
</dbReference>
<name>I9P653_9ALTE</name>
<feature type="domain" description="BioF2-like acetyltransferase" evidence="1">
    <location>
        <begin position="186"/>
        <end position="332"/>
    </location>
</feature>
<dbReference type="RefSeq" id="WP_008983123.1">
    <property type="nucleotide sequence ID" value="NZ_AKKU01000001.1"/>
</dbReference>
<dbReference type="SUPFAM" id="SSF55729">
    <property type="entry name" value="Acyl-CoA N-acyltransferases (Nat)"/>
    <property type="match status" value="1"/>
</dbReference>
<dbReference type="InterPro" id="IPR038740">
    <property type="entry name" value="BioF2-like_GNAT_dom"/>
</dbReference>
<dbReference type="Pfam" id="PF13480">
    <property type="entry name" value="Acetyltransf_6"/>
    <property type="match status" value="1"/>
</dbReference>
<reference evidence="2 3" key="1">
    <citation type="journal article" date="2012" name="J. Bacteriol.">
        <title>Genome Sequence of Pectin-Degrading Alishewanella agri, Isolated from Landfill Soil.</title>
        <authorList>
            <person name="Kim J."/>
            <person name="Jung J."/>
            <person name="Sung J.S."/>
            <person name="Chun J."/>
            <person name="Park W."/>
        </authorList>
    </citation>
    <scope>NUCLEOTIDE SEQUENCE [LARGE SCALE GENOMIC DNA]</scope>
    <source>
        <strain evidence="2 3">BL06</strain>
    </source>
</reference>
<sequence>MNTYQPEYAASTYPLTDITNLAAQWQELESKADNPFFLSWQWIGAWLTAFQSQVTVIAVHYNEVQLVALGLLVSRNTRRHGVLSSKCLYLHQTGLPESDQIWIEYNGFLTDKEHTAHAEQIALRFIREHLNWDEWVVGAIEESKLNLYCKELNTSSHLLWEAPCYGIDLVKLRNTAQPYLQTLSANTRYQINRSQRLYEQHGRLKLLRPDSLSEALDWFNKIGPLHIRRWGDGLAQSGFANPLFVQFHHQLIKQSWNQFVDIVALELNGMPIAFFYNFIYRRRVYFYLAGLKVEQDSKLKPGLLGHAICIEDYVNRGIDFYDFMGGEERYKSQLGICHSKLVRVTLQRNQFKFLLEQQARKVKHQLFGTDTAASKFRGRG</sequence>
<evidence type="ECO:0000313" key="2">
    <source>
        <dbReference type="EMBL" id="EIW90349.1"/>
    </source>
</evidence>
<gene>
    <name evidence="2" type="ORF">AGRI_00720</name>
</gene>
<evidence type="ECO:0000313" key="3">
    <source>
        <dbReference type="Proteomes" id="UP000035062"/>
    </source>
</evidence>
<dbReference type="Gene3D" id="3.40.630.30">
    <property type="match status" value="1"/>
</dbReference>
<evidence type="ECO:0000259" key="1">
    <source>
        <dbReference type="Pfam" id="PF13480"/>
    </source>
</evidence>
<dbReference type="AlphaFoldDB" id="I9P653"/>
<accession>I9P653</accession>
<dbReference type="Proteomes" id="UP000035062">
    <property type="component" value="Unassembled WGS sequence"/>
</dbReference>
<protein>
    <submittedName>
        <fullName evidence="2">Protein involved in cellulose biosynthesis (CelD)-like protein</fullName>
    </submittedName>
</protein>
<keyword evidence="3" id="KW-1185">Reference proteome</keyword>
<comment type="caution">
    <text evidence="2">The sequence shown here is derived from an EMBL/GenBank/DDBJ whole genome shotgun (WGS) entry which is preliminary data.</text>
</comment>
<proteinExistence type="predicted"/>
<organism evidence="2 3">
    <name type="scientific">Alishewanella agri BL06</name>
    <dbReference type="NCBI Taxonomy" id="1195246"/>
    <lineage>
        <taxon>Bacteria</taxon>
        <taxon>Pseudomonadati</taxon>
        <taxon>Pseudomonadota</taxon>
        <taxon>Gammaproteobacteria</taxon>
        <taxon>Alteromonadales</taxon>
        <taxon>Alteromonadaceae</taxon>
        <taxon>Alishewanella</taxon>
    </lineage>
</organism>